<evidence type="ECO:0000256" key="1">
    <source>
        <dbReference type="ARBA" id="ARBA00023125"/>
    </source>
</evidence>
<dbReference type="PROSITE" id="PS50937">
    <property type="entry name" value="HTH_MERR_2"/>
    <property type="match status" value="1"/>
</dbReference>
<evidence type="ECO:0000313" key="4">
    <source>
        <dbReference type="Proteomes" id="UP000293296"/>
    </source>
</evidence>
<dbReference type="SMART" id="SM00422">
    <property type="entry name" value="HTH_MERR"/>
    <property type="match status" value="1"/>
</dbReference>
<dbReference type="GO" id="GO:0045893">
    <property type="term" value="P:positive regulation of DNA-templated transcription"/>
    <property type="evidence" value="ECO:0007669"/>
    <property type="project" value="InterPro"/>
</dbReference>
<dbReference type="PRINTS" id="PR00040">
    <property type="entry name" value="HTHMERR"/>
</dbReference>
<dbReference type="GO" id="GO:0003700">
    <property type="term" value="F:DNA-binding transcription factor activity"/>
    <property type="evidence" value="ECO:0007669"/>
    <property type="project" value="InterPro"/>
</dbReference>
<dbReference type="RefSeq" id="WP_006921806.1">
    <property type="nucleotide sequence ID" value="NZ_CP026538.1"/>
</dbReference>
<dbReference type="OrthoDB" id="9792348at2"/>
<proteinExistence type="predicted"/>
<dbReference type="Pfam" id="PF13411">
    <property type="entry name" value="MerR_1"/>
    <property type="match status" value="1"/>
</dbReference>
<protein>
    <submittedName>
        <fullName evidence="3">Cd(II)/Pb(II)-responsive transcriptional regulator</fullName>
    </submittedName>
</protein>
<keyword evidence="4" id="KW-1185">Reference proteome</keyword>
<dbReference type="Proteomes" id="UP000293296">
    <property type="component" value="Chromosome"/>
</dbReference>
<dbReference type="SUPFAM" id="SSF46955">
    <property type="entry name" value="Putative DNA-binding domain"/>
    <property type="match status" value="1"/>
</dbReference>
<dbReference type="PANTHER" id="PTHR30204:SF92">
    <property type="entry name" value="HTH-TYPE TRANSCRIPTIONAL REGULATOR ZNTR"/>
    <property type="match status" value="1"/>
</dbReference>
<dbReference type="EMBL" id="CP026538">
    <property type="protein sequence ID" value="QAZ68402.1"/>
    <property type="molecule type" value="Genomic_DNA"/>
</dbReference>
<dbReference type="NCBIfam" id="TIGR02047">
    <property type="entry name" value="CadR-PbrR"/>
    <property type="match status" value="1"/>
</dbReference>
<dbReference type="CDD" id="cd04784">
    <property type="entry name" value="HTH_CadR-PbrR"/>
    <property type="match status" value="1"/>
</dbReference>
<accession>A0A4V0YR33</accession>
<keyword evidence="1" id="KW-0238">DNA-binding</keyword>
<dbReference type="GO" id="GO:0046872">
    <property type="term" value="F:metal ion binding"/>
    <property type="evidence" value="ECO:0007669"/>
    <property type="project" value="InterPro"/>
</dbReference>
<dbReference type="InterPro" id="IPR011791">
    <property type="entry name" value="CadR-PbrR"/>
</dbReference>
<dbReference type="InterPro" id="IPR009061">
    <property type="entry name" value="DNA-bd_dom_put_sf"/>
</dbReference>
<gene>
    <name evidence="3" type="primary">cadR</name>
    <name evidence="3" type="ORF">C3Y92_14680</name>
</gene>
<feature type="domain" description="HTH merR-type" evidence="2">
    <location>
        <begin position="1"/>
        <end position="69"/>
    </location>
</feature>
<dbReference type="InterPro" id="IPR000551">
    <property type="entry name" value="MerR-type_HTH_dom"/>
</dbReference>
<dbReference type="Gene3D" id="1.10.1660.10">
    <property type="match status" value="1"/>
</dbReference>
<dbReference type="GO" id="GO:0003677">
    <property type="term" value="F:DNA binding"/>
    <property type="evidence" value="ECO:0007669"/>
    <property type="project" value="UniProtKB-KW"/>
</dbReference>
<dbReference type="KEGG" id="dcb:C3Y92_14680"/>
<organism evidence="3 4">
    <name type="scientific">Solidesulfovibrio carbinolicus</name>
    <dbReference type="NCBI Taxonomy" id="296842"/>
    <lineage>
        <taxon>Bacteria</taxon>
        <taxon>Pseudomonadati</taxon>
        <taxon>Thermodesulfobacteriota</taxon>
        <taxon>Desulfovibrionia</taxon>
        <taxon>Desulfovibrionales</taxon>
        <taxon>Desulfovibrionaceae</taxon>
        <taxon>Solidesulfovibrio</taxon>
    </lineage>
</organism>
<evidence type="ECO:0000259" key="2">
    <source>
        <dbReference type="PROSITE" id="PS50937"/>
    </source>
</evidence>
<dbReference type="PANTHER" id="PTHR30204">
    <property type="entry name" value="REDOX-CYCLING DRUG-SENSING TRANSCRIPTIONAL ACTIVATOR SOXR"/>
    <property type="match status" value="1"/>
</dbReference>
<name>A0A4V0YR33_9BACT</name>
<evidence type="ECO:0000313" key="3">
    <source>
        <dbReference type="EMBL" id="QAZ68402.1"/>
    </source>
</evidence>
<sequence length="155" mass="16051">MRIGELAKKAGCGADTVRYYEREGLLPPPGRSEGNYRLYDAGHLARLAFIRNCRALEMSLGEIRTLLGVKDGGGADCSGVTALLDAHIGHVDERIARLAALREQLAGLRERCCGVTPVADCGILQGLAEGGGEAAAGGGRKCLGDAGSLCGREAG</sequence>
<reference evidence="3 4" key="1">
    <citation type="submission" date="2018-02" db="EMBL/GenBank/DDBJ databases">
        <title>Genome sequence of Desulfovibrio carbinolicus DSM 3852.</title>
        <authorList>
            <person name="Wilbanks E."/>
            <person name="Skennerton C.T."/>
            <person name="Orphan V.J."/>
        </authorList>
    </citation>
    <scope>NUCLEOTIDE SEQUENCE [LARGE SCALE GENOMIC DNA]</scope>
    <source>
        <strain evidence="3 4">DSM 3852</strain>
    </source>
</reference>
<dbReference type="InterPro" id="IPR047057">
    <property type="entry name" value="MerR_fam"/>
</dbReference>
<dbReference type="AlphaFoldDB" id="A0A4V0YR33"/>